<dbReference type="Proteomes" id="UP000011680">
    <property type="component" value="Unassembled WGS sequence"/>
</dbReference>
<evidence type="ECO:0000256" key="1">
    <source>
        <dbReference type="ARBA" id="ARBA00022741"/>
    </source>
</evidence>
<dbReference type="eggNOG" id="arCOG00553">
    <property type="taxonomic scope" value="Archaea"/>
</dbReference>
<dbReference type="GO" id="GO:0005524">
    <property type="term" value="F:ATP binding"/>
    <property type="evidence" value="ECO:0007669"/>
    <property type="project" value="UniProtKB-KW"/>
</dbReference>
<evidence type="ECO:0000313" key="8">
    <source>
        <dbReference type="Proteomes" id="UP000011680"/>
    </source>
</evidence>
<proteinExistence type="predicted"/>
<dbReference type="RefSeq" id="WP_007738526.1">
    <property type="nucleotide sequence ID" value="NZ_AOMF01000119.1"/>
</dbReference>
<dbReference type="PROSITE" id="PS51194">
    <property type="entry name" value="HELICASE_CTER"/>
    <property type="match status" value="1"/>
</dbReference>
<dbReference type="GO" id="GO:0004386">
    <property type="term" value="F:helicase activity"/>
    <property type="evidence" value="ECO:0007669"/>
    <property type="project" value="UniProtKB-KW"/>
</dbReference>
<name>M0NAG3_9EURY</name>
<evidence type="ECO:0000313" key="7">
    <source>
        <dbReference type="EMBL" id="EMA54962.1"/>
    </source>
</evidence>
<dbReference type="SMART" id="SM00490">
    <property type="entry name" value="HELICc"/>
    <property type="match status" value="1"/>
</dbReference>
<dbReference type="PATRIC" id="fig|1227457.3.peg.994"/>
<dbReference type="SUPFAM" id="SSF52540">
    <property type="entry name" value="P-loop containing nucleoside triphosphate hydrolases"/>
    <property type="match status" value="2"/>
</dbReference>
<dbReference type="InterPro" id="IPR014976">
    <property type="entry name" value="AbpA_HamA_C"/>
</dbReference>
<dbReference type="InterPro" id="IPR014001">
    <property type="entry name" value="Helicase_ATP-bd"/>
</dbReference>
<sequence length="935" mass="106938">MEEEFDVPWSEHTVIDGKELIDYIQEGDQWQESKVQVNSYIVKPNYGTLDYSSFIQYLGKKYPYFAFSEEEVEEFDRPMHRAQKLSDYTDDARYDGKWGELILFLLVDGVLDIPMVSHKLGWKQNPVTQIKGSDGLFFGNFNGDPSLAIGEAKMYGELGSGIEESLDSTDRFHGDGSQIRNQHELGVAAGNLSENLSSEKIEQLASLFVSQERDYQIIHPIFVGYDDPDLSELQTDPLSDEELIERIREHISKTDLKSIVLFIESELEHGEVFEAIYVVPTRALISEVSKKLSNLHEDVTVKTGAYFDSQDDDEDTGHTFLVVTPERCLRLIEQENRSRIDPKLIFFDEIQNVQDGERGVLFEDIIQLLSDTWHDTQIIAAGPYLKNPSTTLNLISHRKVAEIKSAFTPILQMKVILRFKKSENQLQSQRKIDVVLHSPTGDKLRFTIPEPDDVNYTVAKTSKKRALNVLLSEYGKDSQNLVYAGRTNHAEERAEVIAEDRDRVVTSSRVDDLCKFLANAIHEDYPLIDYLRKGVAFHHGRVPKIAREEIEELYRDKEGLDTIVCTSTLLEGVNLPAEKIFLTSAYRGNEKLSELDFQNLVGRVGRIDSRLYGAIYCVEAEDDEWVDDKLEDEVEETVEPSTSKATSRPDELLRALESDDIRQVEDDSLRYTSVLLRSRHLKSDYDVESYLNEKGVSDDEITSMKSELQQSLANVDIPERLLRRNPTVDPLKQDQLYSLVIDKPEHWVVANNQGEYSYNRLLDVTQRLNQIFKFTKDNELGIDPANRETKHGAISPIVVVADQWLCGNSYRSMIQSRRDSPNVPDESIGTSIRSVLDLINDDVRFVLVKYYGMLSDMLEESDHEAEQWTTNFDRMLEMGSMNSAELRLMSQGVDRSVALELKIPPNVDDVYDYLQSRKGRIPNFYVRHLEAQGVL</sequence>
<evidence type="ECO:0000259" key="6">
    <source>
        <dbReference type="PROSITE" id="PS51194"/>
    </source>
</evidence>
<dbReference type="GO" id="GO:0003676">
    <property type="term" value="F:nucleic acid binding"/>
    <property type="evidence" value="ECO:0007669"/>
    <property type="project" value="InterPro"/>
</dbReference>
<dbReference type="InterPro" id="IPR027417">
    <property type="entry name" value="P-loop_NTPase"/>
</dbReference>
<dbReference type="EMBL" id="AOMF01000119">
    <property type="protein sequence ID" value="EMA54962.1"/>
    <property type="molecule type" value="Genomic_DNA"/>
</dbReference>
<protein>
    <submittedName>
        <fullName evidence="7">DEAD/DEAH box helicase domain-containing protein</fullName>
    </submittedName>
</protein>
<dbReference type="Pfam" id="PF08878">
    <property type="entry name" value="HamA"/>
    <property type="match status" value="1"/>
</dbReference>
<dbReference type="OrthoDB" id="265641at2157"/>
<feature type="domain" description="Helicase ATP-binding" evidence="5">
    <location>
        <begin position="275"/>
        <end position="391"/>
    </location>
</feature>
<dbReference type="PANTHER" id="PTHR47961">
    <property type="entry name" value="DNA POLYMERASE THETA, PUTATIVE (AFU_ORTHOLOGUE AFUA_1G05260)-RELATED"/>
    <property type="match status" value="1"/>
</dbReference>
<keyword evidence="1" id="KW-0547">Nucleotide-binding</keyword>
<comment type="caution">
    <text evidence="7">The sequence shown here is derived from an EMBL/GenBank/DDBJ whole genome shotgun (WGS) entry which is preliminary data.</text>
</comment>
<dbReference type="PANTHER" id="PTHR47961:SF6">
    <property type="entry name" value="DNA-DIRECTED DNA POLYMERASE"/>
    <property type="match status" value="1"/>
</dbReference>
<keyword evidence="2" id="KW-0378">Hydrolase</keyword>
<dbReference type="InterPro" id="IPR011545">
    <property type="entry name" value="DEAD/DEAH_box_helicase_dom"/>
</dbReference>
<gene>
    <name evidence="7" type="ORF">C451_05595</name>
</gene>
<organism evidence="7 8">
    <name type="scientific">Halococcus thailandensis JCM 13552</name>
    <dbReference type="NCBI Taxonomy" id="1227457"/>
    <lineage>
        <taxon>Archaea</taxon>
        <taxon>Methanobacteriati</taxon>
        <taxon>Methanobacteriota</taxon>
        <taxon>Stenosarchaea group</taxon>
        <taxon>Halobacteria</taxon>
        <taxon>Halobacteriales</taxon>
        <taxon>Halococcaceae</taxon>
        <taxon>Halococcus</taxon>
    </lineage>
</organism>
<keyword evidence="3 7" id="KW-0347">Helicase</keyword>
<dbReference type="STRING" id="1227457.C451_05595"/>
<dbReference type="GO" id="GO:0016787">
    <property type="term" value="F:hydrolase activity"/>
    <property type="evidence" value="ECO:0007669"/>
    <property type="project" value="UniProtKB-KW"/>
</dbReference>
<dbReference type="Gene3D" id="3.40.50.300">
    <property type="entry name" value="P-loop containing nucleotide triphosphate hydrolases"/>
    <property type="match status" value="2"/>
</dbReference>
<feature type="domain" description="Helicase C-terminal" evidence="6">
    <location>
        <begin position="466"/>
        <end position="653"/>
    </location>
</feature>
<accession>M0NAG3</accession>
<dbReference type="AlphaFoldDB" id="M0NAG3"/>
<keyword evidence="4" id="KW-0067">ATP-binding</keyword>
<dbReference type="InterPro" id="IPR050474">
    <property type="entry name" value="Hel308_SKI2-like"/>
</dbReference>
<keyword evidence="8" id="KW-1185">Reference proteome</keyword>
<dbReference type="GO" id="GO:0140097">
    <property type="term" value="F:catalytic activity, acting on DNA"/>
    <property type="evidence" value="ECO:0007669"/>
    <property type="project" value="UniProtKB-ARBA"/>
</dbReference>
<evidence type="ECO:0000259" key="5">
    <source>
        <dbReference type="PROSITE" id="PS51192"/>
    </source>
</evidence>
<evidence type="ECO:0000256" key="2">
    <source>
        <dbReference type="ARBA" id="ARBA00022801"/>
    </source>
</evidence>
<dbReference type="InterPro" id="IPR001650">
    <property type="entry name" value="Helicase_C-like"/>
</dbReference>
<dbReference type="PROSITE" id="PS51192">
    <property type="entry name" value="HELICASE_ATP_BIND_1"/>
    <property type="match status" value="1"/>
</dbReference>
<evidence type="ECO:0000256" key="3">
    <source>
        <dbReference type="ARBA" id="ARBA00022806"/>
    </source>
</evidence>
<dbReference type="Pfam" id="PF00270">
    <property type="entry name" value="DEAD"/>
    <property type="match status" value="1"/>
</dbReference>
<evidence type="ECO:0000256" key="4">
    <source>
        <dbReference type="ARBA" id="ARBA00022840"/>
    </source>
</evidence>
<reference evidence="7 8" key="1">
    <citation type="journal article" date="2014" name="PLoS Genet.">
        <title>Phylogenetically driven sequencing of extremely halophilic archaea reveals strategies for static and dynamic osmo-response.</title>
        <authorList>
            <person name="Becker E.A."/>
            <person name="Seitzer P.M."/>
            <person name="Tritt A."/>
            <person name="Larsen D."/>
            <person name="Krusor M."/>
            <person name="Yao A.I."/>
            <person name="Wu D."/>
            <person name="Madern D."/>
            <person name="Eisen J.A."/>
            <person name="Darling A.E."/>
            <person name="Facciotti M.T."/>
        </authorList>
    </citation>
    <scope>NUCLEOTIDE SEQUENCE [LARGE SCALE GENOMIC DNA]</scope>
    <source>
        <strain evidence="7 8">JCM 13552</strain>
    </source>
</reference>